<dbReference type="Proteomes" id="UP001177021">
    <property type="component" value="Unassembled WGS sequence"/>
</dbReference>
<sequence>MGKADKTDFNSISLPPIDNDLHFQDESLLTQYTPPPPTNIQDPPHHLVQNPPPQQQVQDPHPQRLLQDPHPQQLFQDNLDPLPPPPQQQLQDPLQQLFQYTSNHSSASSSATSPRMHSNVLHIFLCVVGG</sequence>
<name>A0ACB0IVI3_TRIPR</name>
<dbReference type="EMBL" id="CASHSV030000002">
    <property type="protein sequence ID" value="CAJ2635915.1"/>
    <property type="molecule type" value="Genomic_DNA"/>
</dbReference>
<evidence type="ECO:0000313" key="2">
    <source>
        <dbReference type="Proteomes" id="UP001177021"/>
    </source>
</evidence>
<organism evidence="1 2">
    <name type="scientific">Trifolium pratense</name>
    <name type="common">Red clover</name>
    <dbReference type="NCBI Taxonomy" id="57577"/>
    <lineage>
        <taxon>Eukaryota</taxon>
        <taxon>Viridiplantae</taxon>
        <taxon>Streptophyta</taxon>
        <taxon>Embryophyta</taxon>
        <taxon>Tracheophyta</taxon>
        <taxon>Spermatophyta</taxon>
        <taxon>Magnoliopsida</taxon>
        <taxon>eudicotyledons</taxon>
        <taxon>Gunneridae</taxon>
        <taxon>Pentapetalae</taxon>
        <taxon>rosids</taxon>
        <taxon>fabids</taxon>
        <taxon>Fabales</taxon>
        <taxon>Fabaceae</taxon>
        <taxon>Papilionoideae</taxon>
        <taxon>50 kb inversion clade</taxon>
        <taxon>NPAAA clade</taxon>
        <taxon>Hologalegina</taxon>
        <taxon>IRL clade</taxon>
        <taxon>Trifolieae</taxon>
        <taxon>Trifolium</taxon>
    </lineage>
</organism>
<protein>
    <submittedName>
        <fullName evidence="1">Uncharacterized protein</fullName>
    </submittedName>
</protein>
<proteinExistence type="predicted"/>
<comment type="caution">
    <text evidence="1">The sequence shown here is derived from an EMBL/GenBank/DDBJ whole genome shotgun (WGS) entry which is preliminary data.</text>
</comment>
<keyword evidence="2" id="KW-1185">Reference proteome</keyword>
<reference evidence="1" key="1">
    <citation type="submission" date="2023-10" db="EMBL/GenBank/DDBJ databases">
        <authorList>
            <person name="Rodriguez Cubillos JULIANA M."/>
            <person name="De Vega J."/>
        </authorList>
    </citation>
    <scope>NUCLEOTIDE SEQUENCE</scope>
</reference>
<gene>
    <name evidence="1" type="ORF">MILVUS5_LOCUS6507</name>
</gene>
<accession>A0ACB0IVI3</accession>
<evidence type="ECO:0000313" key="1">
    <source>
        <dbReference type="EMBL" id="CAJ2635915.1"/>
    </source>
</evidence>